<evidence type="ECO:0000256" key="1">
    <source>
        <dbReference type="SAM" id="SignalP"/>
    </source>
</evidence>
<dbReference type="Proteomes" id="UP000298663">
    <property type="component" value="Unassembled WGS sequence"/>
</dbReference>
<keyword evidence="1" id="KW-0732">Signal</keyword>
<organism evidence="2 3">
    <name type="scientific">Steinernema carpocapsae</name>
    <name type="common">Entomopathogenic nematode</name>
    <dbReference type="NCBI Taxonomy" id="34508"/>
    <lineage>
        <taxon>Eukaryota</taxon>
        <taxon>Metazoa</taxon>
        <taxon>Ecdysozoa</taxon>
        <taxon>Nematoda</taxon>
        <taxon>Chromadorea</taxon>
        <taxon>Rhabditida</taxon>
        <taxon>Tylenchina</taxon>
        <taxon>Panagrolaimomorpha</taxon>
        <taxon>Strongyloidoidea</taxon>
        <taxon>Steinernematidae</taxon>
        <taxon>Steinernema</taxon>
    </lineage>
</organism>
<evidence type="ECO:0000313" key="3">
    <source>
        <dbReference type="Proteomes" id="UP000298663"/>
    </source>
</evidence>
<sequence>MKFYYSILLALLVLVAVTYALEQFVGDVNPSIRARRWRGFGGGYSGGIIAGGAGGYGDGFGPYGGYGAGDLWP</sequence>
<reference evidence="2 3" key="2">
    <citation type="journal article" date="2019" name="G3 (Bethesda)">
        <title>Hybrid Assembly of the Genome of the Entomopathogenic Nematode Steinernema carpocapsae Identifies the X-Chromosome.</title>
        <authorList>
            <person name="Serra L."/>
            <person name="Macchietto M."/>
            <person name="Macias-Munoz A."/>
            <person name="McGill C.J."/>
            <person name="Rodriguez I.M."/>
            <person name="Rodriguez B."/>
            <person name="Murad R."/>
            <person name="Mortazavi A."/>
        </authorList>
    </citation>
    <scope>NUCLEOTIDE SEQUENCE [LARGE SCALE GENOMIC DNA]</scope>
    <source>
        <strain evidence="2 3">ALL</strain>
    </source>
</reference>
<dbReference type="AlphaFoldDB" id="A0A4U5N2F3"/>
<proteinExistence type="predicted"/>
<keyword evidence="3" id="KW-1185">Reference proteome</keyword>
<protein>
    <submittedName>
        <fullName evidence="2">Uncharacterized protein</fullName>
    </submittedName>
</protein>
<feature type="signal peptide" evidence="1">
    <location>
        <begin position="1"/>
        <end position="20"/>
    </location>
</feature>
<evidence type="ECO:0000313" key="2">
    <source>
        <dbReference type="EMBL" id="TKR76414.1"/>
    </source>
</evidence>
<accession>A0A4U5N2F3</accession>
<dbReference type="EMBL" id="AZBU02000005">
    <property type="protein sequence ID" value="TKR76414.1"/>
    <property type="molecule type" value="Genomic_DNA"/>
</dbReference>
<comment type="caution">
    <text evidence="2">The sequence shown here is derived from an EMBL/GenBank/DDBJ whole genome shotgun (WGS) entry which is preliminary data.</text>
</comment>
<name>A0A4U5N2F3_STECR</name>
<feature type="chain" id="PRO_5020426629" evidence="1">
    <location>
        <begin position="21"/>
        <end position="73"/>
    </location>
</feature>
<gene>
    <name evidence="2" type="ORF">L596_017555</name>
</gene>
<reference evidence="2 3" key="1">
    <citation type="journal article" date="2015" name="Genome Biol.">
        <title>Comparative genomics of Steinernema reveals deeply conserved gene regulatory networks.</title>
        <authorList>
            <person name="Dillman A.R."/>
            <person name="Macchietto M."/>
            <person name="Porter C.F."/>
            <person name="Rogers A."/>
            <person name="Williams B."/>
            <person name="Antoshechkin I."/>
            <person name="Lee M.M."/>
            <person name="Goodwin Z."/>
            <person name="Lu X."/>
            <person name="Lewis E.E."/>
            <person name="Goodrich-Blair H."/>
            <person name="Stock S.P."/>
            <person name="Adams B.J."/>
            <person name="Sternberg P.W."/>
            <person name="Mortazavi A."/>
        </authorList>
    </citation>
    <scope>NUCLEOTIDE SEQUENCE [LARGE SCALE GENOMIC DNA]</scope>
    <source>
        <strain evidence="2 3">ALL</strain>
    </source>
</reference>